<dbReference type="EMBL" id="NBNE01013316">
    <property type="protein sequence ID" value="OWY95170.1"/>
    <property type="molecule type" value="Genomic_DNA"/>
</dbReference>
<dbReference type="AlphaFoldDB" id="A0A225UQE0"/>
<protein>
    <submittedName>
        <fullName evidence="1">Uncharacterized protein</fullName>
    </submittedName>
</protein>
<reference evidence="2" key="1">
    <citation type="submission" date="2017-03" db="EMBL/GenBank/DDBJ databases">
        <title>Phytopthora megakarya and P. palmivora, two closely related causual agents of cacao black pod achieved similar genome size and gene model numbers by different mechanisms.</title>
        <authorList>
            <person name="Ali S."/>
            <person name="Shao J."/>
            <person name="Larry D.J."/>
            <person name="Kronmiller B."/>
            <person name="Shen D."/>
            <person name="Strem M.D."/>
            <person name="Melnick R.L."/>
            <person name="Guiltinan M.J."/>
            <person name="Tyler B.M."/>
            <person name="Meinhardt L.W."/>
            <person name="Bailey B.A."/>
        </authorList>
    </citation>
    <scope>NUCLEOTIDE SEQUENCE [LARGE SCALE GENOMIC DNA]</scope>
    <source>
        <strain evidence="2">zdho120</strain>
    </source>
</reference>
<sequence>MAFSTFEELPCIMDYYQSLRRSKGIPPPPPATMLQCALSCLAGGSYHHIRVITGVSTATFNRIIIVSAVNMVSLKIALGFSMVGFDQYVPLGKMSADE</sequence>
<evidence type="ECO:0000313" key="1">
    <source>
        <dbReference type="EMBL" id="OWY95170.1"/>
    </source>
</evidence>
<evidence type="ECO:0000313" key="2">
    <source>
        <dbReference type="Proteomes" id="UP000198211"/>
    </source>
</evidence>
<comment type="caution">
    <text evidence="1">The sequence shown here is derived from an EMBL/GenBank/DDBJ whole genome shotgun (WGS) entry which is preliminary data.</text>
</comment>
<gene>
    <name evidence="1" type="ORF">PHMEG_00034893</name>
</gene>
<dbReference type="OrthoDB" id="126282at2759"/>
<accession>A0A225UQE0</accession>
<name>A0A225UQE0_9STRA</name>
<keyword evidence="2" id="KW-1185">Reference proteome</keyword>
<organism evidence="1 2">
    <name type="scientific">Phytophthora megakarya</name>
    <dbReference type="NCBI Taxonomy" id="4795"/>
    <lineage>
        <taxon>Eukaryota</taxon>
        <taxon>Sar</taxon>
        <taxon>Stramenopiles</taxon>
        <taxon>Oomycota</taxon>
        <taxon>Peronosporomycetes</taxon>
        <taxon>Peronosporales</taxon>
        <taxon>Peronosporaceae</taxon>
        <taxon>Phytophthora</taxon>
    </lineage>
</organism>
<proteinExistence type="predicted"/>
<dbReference type="Proteomes" id="UP000198211">
    <property type="component" value="Unassembled WGS sequence"/>
</dbReference>